<evidence type="ECO:0000256" key="2">
    <source>
        <dbReference type="ARBA" id="ARBA00019205"/>
    </source>
</evidence>
<sequence>MILSDAEILSYINEDIPYFDLTTSLQNIDKNALLEIYSRDEICVSCVDVAASIARLLSCESQIFIQNGQICKAGDVIIKIYGDYESAHKVWKLAQVALEYASGIATYTKKMVNAAKCVNEKCEVLATRKSFPFAKKFCVKAVLEGGGGIHRLGLSDSILFFKNHMKAYGGFDKFLSHLPEFKAKMAERKICVEAENLDEANKLLKANCDVVQCDKFSPELIENVLSLRDEISPNTIILAAGGINLANVKEYAKADAIVTSAMYSKGVADISTRLEIL</sequence>
<feature type="domain" description="Quinolinate phosphoribosyl transferase C-terminal" evidence="6">
    <location>
        <begin position="104"/>
        <end position="269"/>
    </location>
</feature>
<dbReference type="PIRSF" id="PIRSF006250">
    <property type="entry name" value="NadC_ModD"/>
    <property type="match status" value="1"/>
</dbReference>
<dbReference type="InterPro" id="IPR036068">
    <property type="entry name" value="Nicotinate_pribotase-like_C"/>
</dbReference>
<evidence type="ECO:0000259" key="6">
    <source>
        <dbReference type="Pfam" id="PF01729"/>
    </source>
</evidence>
<dbReference type="InterPro" id="IPR027277">
    <property type="entry name" value="NadC/ModD"/>
</dbReference>
<reference evidence="9" key="1">
    <citation type="submission" date="2015-08" db="EMBL/GenBank/DDBJ databases">
        <title>Comparative genomics of the Campylobacter concisus group.</title>
        <authorList>
            <person name="Miller W.G."/>
            <person name="Yee E."/>
            <person name="Chapman M.H."/>
            <person name="Huynh S."/>
            <person name="Bono J.L."/>
            <person name="On S.L.W."/>
            <person name="St Leger J."/>
            <person name="Foster G."/>
            <person name="Parker C.T."/>
        </authorList>
    </citation>
    <scope>NUCLEOTIDE SEQUENCE [LARGE SCALE GENOMIC DNA]</scope>
    <source>
        <strain evidence="9">ATCC 33237</strain>
    </source>
</reference>
<gene>
    <name evidence="8" type="primary">modD</name>
    <name evidence="8" type="ORF">CCON33237_1158</name>
</gene>
<evidence type="ECO:0000256" key="5">
    <source>
        <dbReference type="PIRNR" id="PIRNR006250"/>
    </source>
</evidence>
<evidence type="ECO:0000256" key="3">
    <source>
        <dbReference type="ARBA" id="ARBA00022676"/>
    </source>
</evidence>
<dbReference type="KEGG" id="ccoc:CCON33237_1158"/>
<dbReference type="InterPro" id="IPR013785">
    <property type="entry name" value="Aldolase_TIM"/>
</dbReference>
<dbReference type="Pfam" id="PF02749">
    <property type="entry name" value="QRPTase_N"/>
    <property type="match status" value="1"/>
</dbReference>
<dbReference type="InterPro" id="IPR006242">
    <property type="entry name" value="ModD"/>
</dbReference>
<dbReference type="InterPro" id="IPR002638">
    <property type="entry name" value="Quinolinate_PRibosylTrfase_C"/>
</dbReference>
<dbReference type="Pfam" id="PF01729">
    <property type="entry name" value="QRPTase_C"/>
    <property type="match status" value="1"/>
</dbReference>
<dbReference type="GO" id="GO:0005737">
    <property type="term" value="C:cytoplasm"/>
    <property type="evidence" value="ECO:0007669"/>
    <property type="project" value="TreeGrafter"/>
</dbReference>
<name>A0A0M5MEN2_9BACT</name>
<dbReference type="Proteomes" id="UP000066049">
    <property type="component" value="Chromosome"/>
</dbReference>
<dbReference type="FunFam" id="3.20.20.70:FF:000030">
    <property type="entry name" value="Nicotinate-nucleotide pyrophosphorylase, carboxylating"/>
    <property type="match status" value="1"/>
</dbReference>
<dbReference type="Gene3D" id="3.90.1170.20">
    <property type="entry name" value="Quinolinate phosphoribosyl transferase, N-terminal domain"/>
    <property type="match status" value="1"/>
</dbReference>
<dbReference type="PANTHER" id="PTHR32179">
    <property type="entry name" value="NICOTINATE-NUCLEOTIDE PYROPHOSPHORYLASE [CARBOXYLATING]"/>
    <property type="match status" value="1"/>
</dbReference>
<dbReference type="SUPFAM" id="SSF51690">
    <property type="entry name" value="Nicotinate/Quinolinate PRTase C-terminal domain-like"/>
    <property type="match status" value="1"/>
</dbReference>
<evidence type="ECO:0000313" key="9">
    <source>
        <dbReference type="Proteomes" id="UP000066049"/>
    </source>
</evidence>
<dbReference type="NCBIfam" id="TIGR01334">
    <property type="entry name" value="modD"/>
    <property type="match status" value="1"/>
</dbReference>
<accession>A0A0M5MEN2</accession>
<dbReference type="GeneID" id="28662832"/>
<keyword evidence="4 5" id="KW-0808">Transferase</keyword>
<evidence type="ECO:0000256" key="1">
    <source>
        <dbReference type="ARBA" id="ARBA00009400"/>
    </source>
</evidence>
<dbReference type="Gene3D" id="3.20.20.70">
    <property type="entry name" value="Aldolase class I"/>
    <property type="match status" value="1"/>
</dbReference>
<dbReference type="PANTHER" id="PTHR32179:SF4">
    <property type="entry name" value="PYROPHOSPHORYLASE MODD-RELATED"/>
    <property type="match status" value="1"/>
</dbReference>
<proteinExistence type="inferred from homology"/>
<comment type="similarity">
    <text evidence="1 5">Belongs to the NadC/ModD family.</text>
</comment>
<dbReference type="GO" id="GO:0034213">
    <property type="term" value="P:quinolinate catabolic process"/>
    <property type="evidence" value="ECO:0007669"/>
    <property type="project" value="TreeGrafter"/>
</dbReference>
<dbReference type="InterPro" id="IPR022412">
    <property type="entry name" value="Quinolinate_PRibosylTrfase_N"/>
</dbReference>
<evidence type="ECO:0000259" key="7">
    <source>
        <dbReference type="Pfam" id="PF02749"/>
    </source>
</evidence>
<evidence type="ECO:0000256" key="4">
    <source>
        <dbReference type="ARBA" id="ARBA00022679"/>
    </source>
</evidence>
<dbReference type="PATRIC" id="fig|199.248.peg.1194"/>
<evidence type="ECO:0000313" key="8">
    <source>
        <dbReference type="EMBL" id="ALF47825.1"/>
    </source>
</evidence>
<dbReference type="InterPro" id="IPR037128">
    <property type="entry name" value="Quinolinate_PRibosylTase_N_sf"/>
</dbReference>
<organism evidence="8 9">
    <name type="scientific">Campylobacter concisus</name>
    <dbReference type="NCBI Taxonomy" id="199"/>
    <lineage>
        <taxon>Bacteria</taxon>
        <taxon>Pseudomonadati</taxon>
        <taxon>Campylobacterota</taxon>
        <taxon>Epsilonproteobacteria</taxon>
        <taxon>Campylobacterales</taxon>
        <taxon>Campylobacteraceae</taxon>
        <taxon>Campylobacter</taxon>
    </lineage>
</organism>
<feature type="domain" description="Quinolinate phosphoribosyl transferase N-terminal" evidence="7">
    <location>
        <begin position="20"/>
        <end position="102"/>
    </location>
</feature>
<keyword evidence="3 5" id="KW-0328">Glycosyltransferase</keyword>
<protein>
    <recommendedName>
        <fullName evidence="2">Putative pyrophosphorylase ModD</fullName>
    </recommendedName>
</protein>
<dbReference type="GO" id="GO:0009435">
    <property type="term" value="P:NAD+ biosynthetic process"/>
    <property type="evidence" value="ECO:0007669"/>
    <property type="project" value="InterPro"/>
</dbReference>
<dbReference type="EMBL" id="CP012541">
    <property type="protein sequence ID" value="ALF47825.1"/>
    <property type="molecule type" value="Genomic_DNA"/>
</dbReference>
<dbReference type="RefSeq" id="WP_054196795.1">
    <property type="nucleotide sequence ID" value="NZ_CABMKQ010000013.1"/>
</dbReference>
<dbReference type="SUPFAM" id="SSF54675">
    <property type="entry name" value="Nicotinate/Quinolinate PRTase N-terminal domain-like"/>
    <property type="match status" value="1"/>
</dbReference>
<dbReference type="GO" id="GO:0004514">
    <property type="term" value="F:nicotinate-nucleotide diphosphorylase (carboxylating) activity"/>
    <property type="evidence" value="ECO:0007669"/>
    <property type="project" value="InterPro"/>
</dbReference>
<dbReference type="AlphaFoldDB" id="A0A0M5MEN2"/>